<dbReference type="Gene3D" id="1.10.8.10">
    <property type="entry name" value="DNA helicase RuvA subunit, C-terminal domain"/>
    <property type="match status" value="1"/>
</dbReference>
<sequence length="106" mass="12338">MDSITISLTNNLDKSETDVKDLEKNNENIDIVLRQTNYTKEVAIQKLKEHNNNTINVIKEYMGVKPTEKKAPIKSLNQEIYRQIRIKLDTSMDEYRAKQDGKITII</sequence>
<proteinExistence type="predicted"/>
<reference evidence="2" key="1">
    <citation type="journal article" date="2020" name="Nature">
        <title>Giant virus diversity and host interactions through global metagenomics.</title>
        <authorList>
            <person name="Schulz F."/>
            <person name="Roux S."/>
            <person name="Paez-Espino D."/>
            <person name="Jungbluth S."/>
            <person name="Walsh D.A."/>
            <person name="Denef V.J."/>
            <person name="McMahon K.D."/>
            <person name="Konstantinidis K.T."/>
            <person name="Eloe-Fadrosh E.A."/>
            <person name="Kyrpides N.C."/>
            <person name="Woyke T."/>
        </authorList>
    </citation>
    <scope>NUCLEOTIDE SEQUENCE</scope>
    <source>
        <strain evidence="2">GVMAG-M-3300023179-33</strain>
    </source>
</reference>
<evidence type="ECO:0008006" key="3">
    <source>
        <dbReference type="Google" id="ProtNLM"/>
    </source>
</evidence>
<evidence type="ECO:0000313" key="2">
    <source>
        <dbReference type="EMBL" id="QHT27314.1"/>
    </source>
</evidence>
<protein>
    <recommendedName>
        <fullName evidence="3">Nascent polypeptide-associated complex subunit alpha-like UBA domain-containing protein</fullName>
    </recommendedName>
</protein>
<dbReference type="EMBL" id="MN739821">
    <property type="protein sequence ID" value="QHT27314.1"/>
    <property type="molecule type" value="Genomic_DNA"/>
</dbReference>
<keyword evidence="1" id="KW-0175">Coiled coil</keyword>
<dbReference type="AlphaFoldDB" id="A0A6C0EDX6"/>
<name>A0A6C0EDX6_9ZZZZ</name>
<feature type="coiled-coil region" evidence="1">
    <location>
        <begin position="5"/>
        <end position="32"/>
    </location>
</feature>
<accession>A0A6C0EDX6</accession>
<organism evidence="2">
    <name type="scientific">viral metagenome</name>
    <dbReference type="NCBI Taxonomy" id="1070528"/>
    <lineage>
        <taxon>unclassified sequences</taxon>
        <taxon>metagenomes</taxon>
        <taxon>organismal metagenomes</taxon>
    </lineage>
</organism>
<evidence type="ECO:0000256" key="1">
    <source>
        <dbReference type="SAM" id="Coils"/>
    </source>
</evidence>